<dbReference type="Proteomes" id="UP001189429">
    <property type="component" value="Unassembled WGS sequence"/>
</dbReference>
<evidence type="ECO:0000313" key="2">
    <source>
        <dbReference type="EMBL" id="CAK0853786.1"/>
    </source>
</evidence>
<feature type="region of interest" description="Disordered" evidence="1">
    <location>
        <begin position="214"/>
        <end position="236"/>
    </location>
</feature>
<dbReference type="EMBL" id="CAUYUJ010015426">
    <property type="protein sequence ID" value="CAK0853786.1"/>
    <property type="molecule type" value="Genomic_DNA"/>
</dbReference>
<sequence length="389" mass="41296">MALAGEMAMEGPALQRAEQAKQVCAALCALGRSRCHPLTSQIAWTILVHSPARKLDYDMRLCASGVLHVARERVQAAVVRVLDALKGAPADSVDVETARLPPCLGGHGLRLPGEPEADASYLACWTAHAADARRLAEALGRPLSHHPDAELAEAAAARLRDFGVVLEHGRAPAFPAAAEAEYAGVPLSADTPVQDVFRFDGEIDGSSLAAALGARQPAGEAGAGPPAAAAEPTAARQDLEGARRRLLGRLFRGTEALRAGRLLRSLEADEERRANLWSHAGRGNGRFWLAIPRAAWMRVSSTTWHVAFCRRLGSVLAPPGAVCRLQRSAAVDGDDGGATRDCGEPLVRRAARALACPRSAIRLRTHTGAVRDLEDELRAAGAVVDVERW</sequence>
<feature type="non-terminal residue" evidence="2">
    <location>
        <position position="389"/>
    </location>
</feature>
<evidence type="ECO:0000256" key="1">
    <source>
        <dbReference type="SAM" id="MobiDB-lite"/>
    </source>
</evidence>
<organism evidence="2 3">
    <name type="scientific">Prorocentrum cordatum</name>
    <dbReference type="NCBI Taxonomy" id="2364126"/>
    <lineage>
        <taxon>Eukaryota</taxon>
        <taxon>Sar</taxon>
        <taxon>Alveolata</taxon>
        <taxon>Dinophyceae</taxon>
        <taxon>Prorocentrales</taxon>
        <taxon>Prorocentraceae</taxon>
        <taxon>Prorocentrum</taxon>
    </lineage>
</organism>
<protein>
    <submittedName>
        <fullName evidence="2">Uncharacterized protein</fullName>
    </submittedName>
</protein>
<proteinExistence type="predicted"/>
<name>A0ABN9U4J4_9DINO</name>
<accession>A0ABN9U4J4</accession>
<reference evidence="2" key="1">
    <citation type="submission" date="2023-10" db="EMBL/GenBank/DDBJ databases">
        <authorList>
            <person name="Chen Y."/>
            <person name="Shah S."/>
            <person name="Dougan E. K."/>
            <person name="Thang M."/>
            <person name="Chan C."/>
        </authorList>
    </citation>
    <scope>NUCLEOTIDE SEQUENCE [LARGE SCALE GENOMIC DNA]</scope>
</reference>
<gene>
    <name evidence="2" type="ORF">PCOR1329_LOCUS45145</name>
</gene>
<evidence type="ECO:0000313" key="3">
    <source>
        <dbReference type="Proteomes" id="UP001189429"/>
    </source>
</evidence>
<keyword evidence="3" id="KW-1185">Reference proteome</keyword>
<comment type="caution">
    <text evidence="2">The sequence shown here is derived from an EMBL/GenBank/DDBJ whole genome shotgun (WGS) entry which is preliminary data.</text>
</comment>